<dbReference type="AlphaFoldDB" id="A0AAN5CX17"/>
<sequence length="124" mass="13307">MNSRSLFIFTILGLLLVSSLDAAKAAKGKKGNASEYTAAQKPKDDAVVVEESSVIDEIPAPKILRPKTLKFVSAYVKCKMECQKIRDQQGLHSYAAQLREELAAAEAALGEAALLEETQSAVVA</sequence>
<feature type="signal peptide" evidence="1">
    <location>
        <begin position="1"/>
        <end position="25"/>
    </location>
</feature>
<gene>
    <name evidence="2" type="ORF">PMAYCL1PPCAC_22598</name>
</gene>
<dbReference type="EMBL" id="BTRK01000005">
    <property type="protein sequence ID" value="GMR52403.1"/>
    <property type="molecule type" value="Genomic_DNA"/>
</dbReference>
<evidence type="ECO:0000313" key="3">
    <source>
        <dbReference type="Proteomes" id="UP001328107"/>
    </source>
</evidence>
<comment type="caution">
    <text evidence="2">The sequence shown here is derived from an EMBL/GenBank/DDBJ whole genome shotgun (WGS) entry which is preliminary data.</text>
</comment>
<organism evidence="2 3">
    <name type="scientific">Pristionchus mayeri</name>
    <dbReference type="NCBI Taxonomy" id="1317129"/>
    <lineage>
        <taxon>Eukaryota</taxon>
        <taxon>Metazoa</taxon>
        <taxon>Ecdysozoa</taxon>
        <taxon>Nematoda</taxon>
        <taxon>Chromadorea</taxon>
        <taxon>Rhabditida</taxon>
        <taxon>Rhabditina</taxon>
        <taxon>Diplogasteromorpha</taxon>
        <taxon>Diplogasteroidea</taxon>
        <taxon>Neodiplogasteridae</taxon>
        <taxon>Pristionchus</taxon>
    </lineage>
</organism>
<keyword evidence="1" id="KW-0732">Signal</keyword>
<proteinExistence type="predicted"/>
<dbReference type="Proteomes" id="UP001328107">
    <property type="component" value="Unassembled WGS sequence"/>
</dbReference>
<evidence type="ECO:0000256" key="1">
    <source>
        <dbReference type="SAM" id="SignalP"/>
    </source>
</evidence>
<reference evidence="3" key="1">
    <citation type="submission" date="2022-10" db="EMBL/GenBank/DDBJ databases">
        <title>Genome assembly of Pristionchus species.</title>
        <authorList>
            <person name="Yoshida K."/>
            <person name="Sommer R.J."/>
        </authorList>
    </citation>
    <scope>NUCLEOTIDE SEQUENCE [LARGE SCALE GENOMIC DNA]</scope>
    <source>
        <strain evidence="3">RS5460</strain>
    </source>
</reference>
<name>A0AAN5CX17_9BILA</name>
<protein>
    <submittedName>
        <fullName evidence="2">Uncharacterized protein</fullName>
    </submittedName>
</protein>
<accession>A0AAN5CX17</accession>
<keyword evidence="3" id="KW-1185">Reference proteome</keyword>
<evidence type="ECO:0000313" key="2">
    <source>
        <dbReference type="EMBL" id="GMR52403.1"/>
    </source>
</evidence>
<feature type="chain" id="PRO_5042923333" evidence="1">
    <location>
        <begin position="26"/>
        <end position="124"/>
    </location>
</feature>